<comment type="caution">
    <text evidence="1">The sequence shown here is derived from an EMBL/GenBank/DDBJ whole genome shotgun (WGS) entry which is preliminary data.</text>
</comment>
<protein>
    <recommendedName>
        <fullName evidence="3">Glycosyltransferase family 2 protein</fullName>
    </recommendedName>
</protein>
<gene>
    <name evidence="1" type="ORF">RQX22_04775</name>
</gene>
<dbReference type="InterPro" id="IPR052086">
    <property type="entry name" value="Mannan_Polymerase_Subunit"/>
</dbReference>
<evidence type="ECO:0000313" key="2">
    <source>
        <dbReference type="Proteomes" id="UP001259572"/>
    </source>
</evidence>
<organism evidence="1 2">
    <name type="scientific">Sphingosinicella rhizophila</name>
    <dbReference type="NCBI Taxonomy" id="3050082"/>
    <lineage>
        <taxon>Bacteria</taxon>
        <taxon>Pseudomonadati</taxon>
        <taxon>Pseudomonadota</taxon>
        <taxon>Alphaproteobacteria</taxon>
        <taxon>Sphingomonadales</taxon>
        <taxon>Sphingosinicellaceae</taxon>
        <taxon>Sphingosinicella</taxon>
    </lineage>
</organism>
<keyword evidence="2" id="KW-1185">Reference proteome</keyword>
<dbReference type="Pfam" id="PF03452">
    <property type="entry name" value="Anp1"/>
    <property type="match status" value="2"/>
</dbReference>
<evidence type="ECO:0008006" key="3">
    <source>
        <dbReference type="Google" id="ProtNLM"/>
    </source>
</evidence>
<reference evidence="1 2" key="1">
    <citation type="submission" date="2023-05" db="EMBL/GenBank/DDBJ databases">
        <authorList>
            <person name="Guo Y."/>
        </authorList>
    </citation>
    <scope>NUCLEOTIDE SEQUENCE [LARGE SCALE GENOMIC DNA]</scope>
    <source>
        <strain evidence="1 2">GR2756</strain>
    </source>
</reference>
<dbReference type="InterPro" id="IPR029044">
    <property type="entry name" value="Nucleotide-diphossugar_trans"/>
</dbReference>
<dbReference type="SUPFAM" id="SSF53448">
    <property type="entry name" value="Nucleotide-diphospho-sugar transferases"/>
    <property type="match status" value="1"/>
</dbReference>
<evidence type="ECO:0000313" key="1">
    <source>
        <dbReference type="EMBL" id="MDT9598263.1"/>
    </source>
</evidence>
<dbReference type="Proteomes" id="UP001259572">
    <property type="component" value="Unassembled WGS sequence"/>
</dbReference>
<dbReference type="PANTHER" id="PTHR43083">
    <property type="entry name" value="MANNAN POLYMERASE II"/>
    <property type="match status" value="1"/>
</dbReference>
<dbReference type="CDD" id="cd00761">
    <property type="entry name" value="Glyco_tranf_GTA_type"/>
    <property type="match status" value="1"/>
</dbReference>
<sequence length="257" mass="29908">MERDGGPAAERVLILTPIKDAIRHLDTYFGLLDRLTYPRDRLSLGLLESDSDDGTFEALLQRRGQLNRPFRRFTLHKRDFGFRMPANQPRWANHLQVQRRSTLAKSRNHLLFRALEDEEWVLWLDVDVIDYPPDIIERLLATGKRIVHPNCVRDYGGSSFDLNAWRKRGKLHLHDLRKEGDLVPLDSVGGTMLLVRADLHRDGLIFPPFPYGLRNKKIRRFNHWSGEIETEGFGIMASDMGAQCWGMPNLEIRHHRD</sequence>
<name>A0ABU3Q4C2_9SPHN</name>
<dbReference type="RefSeq" id="WP_315724150.1">
    <property type="nucleotide sequence ID" value="NZ_JAVUPU010000002.1"/>
</dbReference>
<dbReference type="PANTHER" id="PTHR43083:SF6">
    <property type="entry name" value="MANNAN POLYMERASE COMPLEXES SUBUNIT MNN9"/>
    <property type="match status" value="1"/>
</dbReference>
<dbReference type="EMBL" id="JAVUPU010000002">
    <property type="protein sequence ID" value="MDT9598263.1"/>
    <property type="molecule type" value="Genomic_DNA"/>
</dbReference>
<dbReference type="Gene3D" id="3.90.550.10">
    <property type="entry name" value="Spore Coat Polysaccharide Biosynthesis Protein SpsA, Chain A"/>
    <property type="match status" value="2"/>
</dbReference>
<proteinExistence type="predicted"/>
<accession>A0ABU3Q4C2</accession>